<keyword evidence="4" id="KW-1185">Reference proteome</keyword>
<gene>
    <name evidence="3" type="ORF">XA3_11100</name>
</gene>
<dbReference type="InterPro" id="IPR048587">
    <property type="entry name" value="CvfB_S1_3rd"/>
</dbReference>
<dbReference type="GO" id="GO:0003676">
    <property type="term" value="F:nucleic acid binding"/>
    <property type="evidence" value="ECO:0007669"/>
    <property type="project" value="InterPro"/>
</dbReference>
<evidence type="ECO:0000256" key="1">
    <source>
        <dbReference type="PIRNR" id="PIRNR012524"/>
    </source>
</evidence>
<dbReference type="InterPro" id="IPR036388">
    <property type="entry name" value="WH-like_DNA-bd_sf"/>
</dbReference>
<dbReference type="InterPro" id="IPR014464">
    <property type="entry name" value="CvfB_fam"/>
</dbReference>
<dbReference type="RefSeq" id="WP_317636540.1">
    <property type="nucleotide sequence ID" value="NZ_AP026802.1"/>
</dbReference>
<dbReference type="InterPro" id="IPR003029">
    <property type="entry name" value="S1_domain"/>
</dbReference>
<proteinExistence type="inferred from homology"/>
<dbReference type="Pfam" id="PF21543">
    <property type="entry name" value="CvfB_2nd"/>
    <property type="match status" value="1"/>
</dbReference>
<comment type="similarity">
    <text evidence="1">Belongs to the CvfB family.</text>
</comment>
<dbReference type="InterPro" id="IPR012340">
    <property type="entry name" value="NA-bd_OB-fold"/>
</dbReference>
<accession>A0AAU9DRS5</accession>
<dbReference type="EMBL" id="AP026802">
    <property type="protein sequence ID" value="BDR58669.1"/>
    <property type="molecule type" value="Genomic_DNA"/>
</dbReference>
<organism evidence="3 4">
    <name type="scientific">Xylocopilactobacillus apicola</name>
    <dbReference type="NCBI Taxonomy" id="2932184"/>
    <lineage>
        <taxon>Bacteria</taxon>
        <taxon>Bacillati</taxon>
        <taxon>Bacillota</taxon>
        <taxon>Bacilli</taxon>
        <taxon>Lactobacillales</taxon>
        <taxon>Lactobacillaceae</taxon>
        <taxon>Xylocopilactobacillus</taxon>
    </lineage>
</organism>
<dbReference type="Pfam" id="PF21191">
    <property type="entry name" value="CvfB_1st"/>
    <property type="match status" value="1"/>
</dbReference>
<dbReference type="KEGG" id="xap:XA3_11100"/>
<protein>
    <submittedName>
        <fullName evidence="3">RNA-binding protein</fullName>
    </submittedName>
</protein>
<dbReference type="SUPFAM" id="SSF50249">
    <property type="entry name" value="Nucleic acid-binding proteins"/>
    <property type="match status" value="1"/>
</dbReference>
<dbReference type="PANTHER" id="PTHR37296">
    <property type="entry name" value="CONSERVED VIRULENCE FACTOR B"/>
    <property type="match status" value="1"/>
</dbReference>
<dbReference type="PIRSF" id="PIRSF012524">
    <property type="entry name" value="YitL_S1"/>
    <property type="match status" value="1"/>
</dbReference>
<dbReference type="Pfam" id="PF17783">
    <property type="entry name" value="WHD_CvfB"/>
    <property type="match status" value="1"/>
</dbReference>
<dbReference type="Gene3D" id="2.40.50.140">
    <property type="entry name" value="Nucleic acid-binding proteins"/>
    <property type="match status" value="2"/>
</dbReference>
<dbReference type="AlphaFoldDB" id="A0AAU9DRS5"/>
<dbReference type="InterPro" id="IPR040764">
    <property type="entry name" value="CvfB_WH"/>
</dbReference>
<dbReference type="InterPro" id="IPR048588">
    <property type="entry name" value="CvfB_S1_2nd"/>
</dbReference>
<evidence type="ECO:0000313" key="4">
    <source>
        <dbReference type="Proteomes" id="UP001321861"/>
    </source>
</evidence>
<evidence type="ECO:0000313" key="3">
    <source>
        <dbReference type="EMBL" id="BDR58669.1"/>
    </source>
</evidence>
<name>A0AAU9DRS5_9LACO</name>
<dbReference type="PANTHER" id="PTHR37296:SF1">
    <property type="entry name" value="CONSERVED VIRULENCE FACTOR B"/>
    <property type="match status" value="1"/>
</dbReference>
<feature type="domain" description="S1 motif" evidence="2">
    <location>
        <begin position="151"/>
        <end position="213"/>
    </location>
</feature>
<evidence type="ECO:0000259" key="2">
    <source>
        <dbReference type="SMART" id="SM00316"/>
    </source>
</evidence>
<dbReference type="Gene3D" id="1.10.10.10">
    <property type="entry name" value="Winged helix-like DNA-binding domain superfamily/Winged helix DNA-binding domain"/>
    <property type="match status" value="1"/>
</dbReference>
<feature type="domain" description="S1 motif" evidence="2">
    <location>
        <begin position="66"/>
        <end position="149"/>
    </location>
</feature>
<reference evidence="3 4" key="1">
    <citation type="journal article" date="2023" name="Microbiol. Spectr.">
        <title>Symbiosis of Carpenter Bees with Uncharacterized Lactic Acid Bacteria Showing NAD Auxotrophy.</title>
        <authorList>
            <person name="Kawasaki S."/>
            <person name="Ozawa K."/>
            <person name="Mori T."/>
            <person name="Yamamoto A."/>
            <person name="Ito M."/>
            <person name="Ohkuma M."/>
            <person name="Sakamoto M."/>
            <person name="Matsutani M."/>
        </authorList>
    </citation>
    <scope>NUCLEOTIDE SEQUENCE [LARGE SCALE GENOMIC DNA]</scope>
    <source>
        <strain evidence="3 4">XA3</strain>
    </source>
</reference>
<dbReference type="SMART" id="SM00316">
    <property type="entry name" value="S1"/>
    <property type="match status" value="2"/>
</dbReference>
<sequence length="286" mass="31950">MKNGEIQEVEIKEKIEDTVVGSVNGETVYVHSKNLSLLEVGKTYFSFVYLNRHSQWCASLDIPNCSLKSFGLGTVNTVDPKSGVFLSIGLTDKDILVSSDDLPDKSSDWPQVDDQLIIKLVRDNKERLWGQMATDEDLLNGGFINFDHKFKRNDTVTGLIYHLGKNGAFLLLHEDRFAFLHSSEVEVPIHLGQTITGRVIGFGAHDRINISLLKNAYARIDDDAAMILAAINFTPQKSLSINDNSTPEEIKNQFGISKSSFKRAVGHLLKQNLIVKENGYLKIKSK</sequence>
<dbReference type="Proteomes" id="UP001321861">
    <property type="component" value="Chromosome"/>
</dbReference>